<keyword evidence="1" id="KW-1133">Transmembrane helix</keyword>
<sequence length="164" mass="18402">MLQRIQTIFLLGVAVVMVAMLFMTIWEKGNPDEGIASLTAFKLTYIQNDAITDEGTPQIEATTNTFYIAIFAVLAIVTSIYSIFRYTNRLTQIKLGALNALLLAGCMGSAVYFAFQGEKLLLENIQGQYKMGFFMPAAALVLNMLANRFIRRDEKLVRSVDRLR</sequence>
<dbReference type="EMBL" id="JAUJEA010000007">
    <property type="protein sequence ID" value="MDN5203325.1"/>
    <property type="molecule type" value="Genomic_DNA"/>
</dbReference>
<keyword evidence="1" id="KW-0812">Transmembrane</keyword>
<feature type="transmembrane region" description="Helical" evidence="1">
    <location>
        <begin position="7"/>
        <end position="26"/>
    </location>
</feature>
<accession>A0ABT8KV33</accession>
<evidence type="ECO:0000256" key="1">
    <source>
        <dbReference type="SAM" id="Phobius"/>
    </source>
</evidence>
<dbReference type="Proteomes" id="UP001172082">
    <property type="component" value="Unassembled WGS sequence"/>
</dbReference>
<evidence type="ECO:0000313" key="2">
    <source>
        <dbReference type="EMBL" id="MDN5203325.1"/>
    </source>
</evidence>
<evidence type="ECO:0000313" key="3">
    <source>
        <dbReference type="Proteomes" id="UP001172082"/>
    </source>
</evidence>
<dbReference type="RefSeq" id="WP_346753349.1">
    <property type="nucleotide sequence ID" value="NZ_JAUJEA010000007.1"/>
</dbReference>
<feature type="transmembrane region" description="Helical" evidence="1">
    <location>
        <begin position="127"/>
        <end position="146"/>
    </location>
</feature>
<keyword evidence="3" id="KW-1185">Reference proteome</keyword>
<reference evidence="2" key="1">
    <citation type="submission" date="2023-06" db="EMBL/GenBank/DDBJ databases">
        <title>Genomic of Parafulvivirga corallium.</title>
        <authorList>
            <person name="Wang G."/>
        </authorList>
    </citation>
    <scope>NUCLEOTIDE SEQUENCE</scope>
    <source>
        <strain evidence="2">BMA10</strain>
    </source>
</reference>
<feature type="transmembrane region" description="Helical" evidence="1">
    <location>
        <begin position="66"/>
        <end position="84"/>
    </location>
</feature>
<name>A0ABT8KV33_9BACT</name>
<keyword evidence="1" id="KW-0472">Membrane</keyword>
<proteinExistence type="predicted"/>
<comment type="caution">
    <text evidence="2">The sequence shown here is derived from an EMBL/GenBank/DDBJ whole genome shotgun (WGS) entry which is preliminary data.</text>
</comment>
<dbReference type="Pfam" id="PF14126">
    <property type="entry name" value="DUF4293"/>
    <property type="match status" value="1"/>
</dbReference>
<gene>
    <name evidence="2" type="ORF">QQ008_18205</name>
</gene>
<protein>
    <submittedName>
        <fullName evidence="2">DUF4293 domain-containing protein</fullName>
    </submittedName>
</protein>
<feature type="transmembrane region" description="Helical" evidence="1">
    <location>
        <begin position="96"/>
        <end position="115"/>
    </location>
</feature>
<organism evidence="2 3">
    <name type="scientific">Splendidivirga corallicola</name>
    <dbReference type="NCBI Taxonomy" id="3051826"/>
    <lineage>
        <taxon>Bacteria</taxon>
        <taxon>Pseudomonadati</taxon>
        <taxon>Bacteroidota</taxon>
        <taxon>Cytophagia</taxon>
        <taxon>Cytophagales</taxon>
        <taxon>Splendidivirgaceae</taxon>
        <taxon>Splendidivirga</taxon>
    </lineage>
</organism>
<dbReference type="InterPro" id="IPR025635">
    <property type="entry name" value="DUF4293"/>
</dbReference>